<evidence type="ECO:0000256" key="3">
    <source>
        <dbReference type="ARBA" id="ARBA00023242"/>
    </source>
</evidence>
<dbReference type="InterPro" id="IPR001357">
    <property type="entry name" value="BRCT_dom"/>
</dbReference>
<organism evidence="7 8">
    <name type="scientific">Ficus carica</name>
    <name type="common">Common fig</name>
    <dbReference type="NCBI Taxonomy" id="3494"/>
    <lineage>
        <taxon>Eukaryota</taxon>
        <taxon>Viridiplantae</taxon>
        <taxon>Streptophyta</taxon>
        <taxon>Embryophyta</taxon>
        <taxon>Tracheophyta</taxon>
        <taxon>Spermatophyta</taxon>
        <taxon>Magnoliopsida</taxon>
        <taxon>eudicotyledons</taxon>
        <taxon>Gunneridae</taxon>
        <taxon>Pentapetalae</taxon>
        <taxon>rosids</taxon>
        <taxon>fabids</taxon>
        <taxon>Rosales</taxon>
        <taxon>Moraceae</taxon>
        <taxon>Ficeae</taxon>
        <taxon>Ficus</taxon>
    </lineage>
</organism>
<dbReference type="Pfam" id="PF16589">
    <property type="entry name" value="BRCT_2"/>
    <property type="match status" value="1"/>
</dbReference>
<dbReference type="GO" id="GO:0006974">
    <property type="term" value="P:DNA damage response"/>
    <property type="evidence" value="ECO:0007669"/>
    <property type="project" value="UniProtKB-KW"/>
</dbReference>
<evidence type="ECO:0000313" key="8">
    <source>
        <dbReference type="Proteomes" id="UP001187192"/>
    </source>
</evidence>
<evidence type="ECO:0000259" key="6">
    <source>
        <dbReference type="PROSITE" id="PS51186"/>
    </source>
</evidence>
<gene>
    <name evidence="7" type="ORF">TIFTF001_024575</name>
</gene>
<dbReference type="SMART" id="SM00292">
    <property type="entry name" value="BRCT"/>
    <property type="match status" value="2"/>
</dbReference>
<keyword evidence="2" id="KW-0227">DNA damage</keyword>
<feature type="domain" description="BRCT" evidence="5">
    <location>
        <begin position="484"/>
        <end position="565"/>
    </location>
</feature>
<dbReference type="InterPro" id="IPR016181">
    <property type="entry name" value="Acyl_CoA_acyltransferase"/>
</dbReference>
<evidence type="ECO:0000313" key="7">
    <source>
        <dbReference type="EMBL" id="GMN55456.1"/>
    </source>
</evidence>
<evidence type="ECO:0008006" key="9">
    <source>
        <dbReference type="Google" id="ProtNLM"/>
    </source>
</evidence>
<dbReference type="GO" id="GO:0005634">
    <property type="term" value="C:nucleus"/>
    <property type="evidence" value="ECO:0007669"/>
    <property type="project" value="UniProtKB-SubCell"/>
</dbReference>
<dbReference type="SUPFAM" id="SSF52113">
    <property type="entry name" value="BRCT domain"/>
    <property type="match status" value="2"/>
</dbReference>
<feature type="domain" description="N-acetyltransferase" evidence="6">
    <location>
        <begin position="98"/>
        <end position="249"/>
    </location>
</feature>
<evidence type="ECO:0000259" key="5">
    <source>
        <dbReference type="PROSITE" id="PS50172"/>
    </source>
</evidence>
<dbReference type="GO" id="GO:0016747">
    <property type="term" value="F:acyltransferase activity, transferring groups other than amino-acyl groups"/>
    <property type="evidence" value="ECO:0007669"/>
    <property type="project" value="InterPro"/>
</dbReference>
<accession>A0AA88AY51</accession>
<dbReference type="PROSITE" id="PS51186">
    <property type="entry name" value="GNAT"/>
    <property type="match status" value="1"/>
</dbReference>
<dbReference type="InterPro" id="IPR036420">
    <property type="entry name" value="BRCT_dom_sf"/>
</dbReference>
<reference evidence="7" key="1">
    <citation type="submission" date="2023-07" db="EMBL/GenBank/DDBJ databases">
        <title>draft genome sequence of fig (Ficus carica).</title>
        <authorList>
            <person name="Takahashi T."/>
            <person name="Nishimura K."/>
        </authorList>
    </citation>
    <scope>NUCLEOTIDE SEQUENCE</scope>
</reference>
<feature type="region of interest" description="Disordered" evidence="4">
    <location>
        <begin position="57"/>
        <end position="83"/>
    </location>
</feature>
<feature type="compositionally biased region" description="Low complexity" evidence="4">
    <location>
        <begin position="8"/>
        <end position="21"/>
    </location>
</feature>
<proteinExistence type="predicted"/>
<feature type="compositionally biased region" description="Basic and acidic residues" evidence="4">
    <location>
        <begin position="57"/>
        <end position="82"/>
    </location>
</feature>
<comment type="caution">
    <text evidence="7">The sequence shown here is derived from an EMBL/GenBank/DDBJ whole genome shotgun (WGS) entry which is preliminary data.</text>
</comment>
<dbReference type="AlphaFoldDB" id="A0AA88AY51"/>
<dbReference type="SUPFAM" id="SSF55729">
    <property type="entry name" value="Acyl-CoA N-acyltransferases (Nat)"/>
    <property type="match status" value="1"/>
</dbReference>
<dbReference type="Pfam" id="PF23209">
    <property type="entry name" value="IDM1_C"/>
    <property type="match status" value="1"/>
</dbReference>
<name>A0AA88AY51_FICCA</name>
<dbReference type="Proteomes" id="UP001187192">
    <property type="component" value="Unassembled WGS sequence"/>
</dbReference>
<comment type="subcellular location">
    <subcellularLocation>
        <location evidence="1">Nucleus</location>
    </subcellularLocation>
</comment>
<dbReference type="EMBL" id="BTGU01000057">
    <property type="protein sequence ID" value="GMN55456.1"/>
    <property type="molecule type" value="Genomic_DNA"/>
</dbReference>
<dbReference type="CDD" id="cd18432">
    <property type="entry name" value="BRCT_PAXIP1_rpt6_like"/>
    <property type="match status" value="1"/>
</dbReference>
<dbReference type="PANTHER" id="PTHR23196">
    <property type="entry name" value="PAX TRANSCRIPTION ACTIVATION DOMAIN INTERACTING PROTEIN"/>
    <property type="match status" value="1"/>
</dbReference>
<dbReference type="InterPro" id="IPR000182">
    <property type="entry name" value="GNAT_dom"/>
</dbReference>
<dbReference type="InterPro" id="IPR051579">
    <property type="entry name" value="DDR_Transcriptional_Reg"/>
</dbReference>
<feature type="region of interest" description="Disordered" evidence="4">
    <location>
        <begin position="1"/>
        <end position="21"/>
    </location>
</feature>
<dbReference type="PANTHER" id="PTHR23196:SF8">
    <property type="entry name" value="N-ACETYLTRANSFERASE"/>
    <property type="match status" value="1"/>
</dbReference>
<evidence type="ECO:0000256" key="1">
    <source>
        <dbReference type="ARBA" id="ARBA00004123"/>
    </source>
</evidence>
<dbReference type="InterPro" id="IPR056511">
    <property type="entry name" value="IDM1_C"/>
</dbReference>
<feature type="domain" description="BRCT" evidence="5">
    <location>
        <begin position="588"/>
        <end position="672"/>
    </location>
</feature>
<dbReference type="PROSITE" id="PS50172">
    <property type="entry name" value="BRCT"/>
    <property type="match status" value="2"/>
</dbReference>
<sequence>MAPRRRNAASPSSSSRSPISIGNYEVTVEASKYTCESDEKSLRISISRNATVLISVREDDNEKNHEDDIARSRSDEAEEGKSKASGRGEFSFVLVNPKDVNSLSRSYLQEVLKMYVTELPTMNYAANTGKQSMFLERCVMNGKYCTLLLKFMPAEGNEEVIAAITYQIVPPDTQYAEVPLAAVSSVYQRKGFGRLLFMELRKRLQSVGVRSIICWGDKESEAFWHKQGFVSVAEVDVKGKTRRLPIKADIRKALCFPGGSTLMVSHLKLDVSADSADSLKLGFPLQHNGELCSAVVEKPAFGFSIEGCNTVNTLNQITNRTETSQPEMLVNDGLAKDDKELDGSQCKDEVRDSLPFARGKPNKLVSIAELYRTEVDADIKQCSCSTQRLGAKRVWEASLSSLKSKKVKGSHLVGCQLASESGEDGSSYHTCLLAASENKSLAGLPSKDPPTISYDENIVESCAQGNMPSEVSVRKEFHPPGQCYKIMLMNIADDTKKAALTKVITELGGTLTSDGSTSTHVITGKVRATLNFCTALCSGAWVVSPCWLKESYRQGRFVDESPYILNDEEYGLKYRDELRSAVLKAKASPGTLLQGYDVCIATHGQSSSRPLSTIVRSAGGNVIGRLSQVNEPSKTIFVASEEDMEGAMMAVKKGIWTFSSDWLMNCVMRQELDFEAPQFAESL</sequence>
<protein>
    <recommendedName>
        <fullName evidence="9">N-acetyltransferase</fullName>
    </recommendedName>
</protein>
<evidence type="ECO:0000256" key="4">
    <source>
        <dbReference type="SAM" id="MobiDB-lite"/>
    </source>
</evidence>
<keyword evidence="3" id="KW-0539">Nucleus</keyword>
<dbReference type="Pfam" id="PF16770">
    <property type="entry name" value="RTT107_BRCT_5"/>
    <property type="match status" value="1"/>
</dbReference>
<evidence type="ECO:0000256" key="2">
    <source>
        <dbReference type="ARBA" id="ARBA00022763"/>
    </source>
</evidence>
<dbReference type="Gene3D" id="3.40.630.30">
    <property type="match status" value="1"/>
</dbReference>
<dbReference type="Gene3D" id="3.40.50.10190">
    <property type="entry name" value="BRCT domain"/>
    <property type="match status" value="2"/>
</dbReference>
<dbReference type="CDD" id="cd04301">
    <property type="entry name" value="NAT_SF"/>
    <property type="match status" value="1"/>
</dbReference>
<keyword evidence="8" id="KW-1185">Reference proteome</keyword>